<keyword evidence="2" id="KW-0813">Transport</keyword>
<evidence type="ECO:0000256" key="2">
    <source>
        <dbReference type="ARBA" id="ARBA00022448"/>
    </source>
</evidence>
<dbReference type="EMBL" id="QSQQ01000014">
    <property type="protein sequence ID" value="RGK46668.1"/>
    <property type="molecule type" value="Genomic_DNA"/>
</dbReference>
<dbReference type="InterPro" id="IPR027417">
    <property type="entry name" value="P-loop_NTPase"/>
</dbReference>
<comment type="similarity">
    <text evidence="1">Belongs to the ABC transporter superfamily.</text>
</comment>
<evidence type="ECO:0000313" key="6">
    <source>
        <dbReference type="EMBL" id="RGI83676.1"/>
    </source>
</evidence>
<evidence type="ECO:0000259" key="5">
    <source>
        <dbReference type="PROSITE" id="PS50893"/>
    </source>
</evidence>
<dbReference type="SMART" id="SM00382">
    <property type="entry name" value="AAA"/>
    <property type="match status" value="1"/>
</dbReference>
<gene>
    <name evidence="8" type="ORF">DW885_13775</name>
    <name evidence="7" type="ORF">DXD10_10930</name>
    <name evidence="6" type="ORF">DXD84_09795</name>
</gene>
<dbReference type="GO" id="GO:0098796">
    <property type="term" value="C:membrane protein complex"/>
    <property type="evidence" value="ECO:0007669"/>
    <property type="project" value="UniProtKB-ARBA"/>
</dbReference>
<dbReference type="CDD" id="cd03255">
    <property type="entry name" value="ABC_MJ0796_LolCDE_FtsE"/>
    <property type="match status" value="1"/>
</dbReference>
<keyword evidence="3" id="KW-0547">Nucleotide-binding</keyword>
<dbReference type="Proteomes" id="UP000260664">
    <property type="component" value="Unassembled WGS sequence"/>
</dbReference>
<keyword evidence="4 6" id="KW-0067">ATP-binding</keyword>
<dbReference type="PANTHER" id="PTHR42798:SF2">
    <property type="entry name" value="ABC TRANSPORTER ATP-BINDING PROTEIN MG467-RELATED"/>
    <property type="match status" value="1"/>
</dbReference>
<dbReference type="PANTHER" id="PTHR42798">
    <property type="entry name" value="LIPOPROTEIN-RELEASING SYSTEM ATP-BINDING PROTEIN LOLD"/>
    <property type="match status" value="1"/>
</dbReference>
<dbReference type="EMBL" id="QSOI01000011">
    <property type="protein sequence ID" value="RGI83676.1"/>
    <property type="molecule type" value="Genomic_DNA"/>
</dbReference>
<dbReference type="RefSeq" id="WP_117495311.1">
    <property type="nucleotide sequence ID" value="NZ_JAAIMA010000023.1"/>
</dbReference>
<reference evidence="9 10" key="1">
    <citation type="submission" date="2018-08" db="EMBL/GenBank/DDBJ databases">
        <title>A genome reference for cultivated species of the human gut microbiota.</title>
        <authorList>
            <person name="Zou Y."/>
            <person name="Xue W."/>
            <person name="Luo G."/>
        </authorList>
    </citation>
    <scope>NUCLEOTIDE SEQUENCE [LARGE SCALE GENOMIC DNA]</scope>
    <source>
        <strain evidence="8 11">AM40-15AC</strain>
        <strain evidence="7 10">TF11-11</strain>
        <strain evidence="6 9">TM09-19AC</strain>
    </source>
</reference>
<dbReference type="GO" id="GO:0016887">
    <property type="term" value="F:ATP hydrolysis activity"/>
    <property type="evidence" value="ECO:0007669"/>
    <property type="project" value="InterPro"/>
</dbReference>
<dbReference type="InterPro" id="IPR017871">
    <property type="entry name" value="ABC_transporter-like_CS"/>
</dbReference>
<accession>A0A3E4F447</accession>
<evidence type="ECO:0000313" key="8">
    <source>
        <dbReference type="EMBL" id="RHB35305.1"/>
    </source>
</evidence>
<evidence type="ECO:0000256" key="1">
    <source>
        <dbReference type="ARBA" id="ARBA00005417"/>
    </source>
</evidence>
<sequence>MSSFVSLEDVKKIYQMGEVQIMAAAGIDFQIEKGEFAVVVGPSGAGKTTVLNILGGMDTASSGRVIVDGKDIAQYSPRQLTAYRRDDIGFVFQFYNLIPNLTALENVELALQICKNPMDAQEVMEDVGLGERLDNFPAQLSGGEQQRVSIARALAKNPKLLLCDEPTGALDYNTGKAILKLLQDTCREKGMTVILITHNSAIAPMADRVIKIKNGMVSEMTVNEHPVPVETIEW</sequence>
<dbReference type="PROSITE" id="PS50893">
    <property type="entry name" value="ABC_TRANSPORTER_2"/>
    <property type="match status" value="1"/>
</dbReference>
<evidence type="ECO:0000256" key="4">
    <source>
        <dbReference type="ARBA" id="ARBA00022840"/>
    </source>
</evidence>
<evidence type="ECO:0000256" key="3">
    <source>
        <dbReference type="ARBA" id="ARBA00022741"/>
    </source>
</evidence>
<dbReference type="InterPro" id="IPR003593">
    <property type="entry name" value="AAA+_ATPase"/>
</dbReference>
<evidence type="ECO:0000313" key="10">
    <source>
        <dbReference type="Proteomes" id="UP000261208"/>
    </source>
</evidence>
<comment type="caution">
    <text evidence="6">The sequence shown here is derived from an EMBL/GenBank/DDBJ whole genome shotgun (WGS) entry which is preliminary data.</text>
</comment>
<evidence type="ECO:0000313" key="11">
    <source>
        <dbReference type="Proteomes" id="UP000284883"/>
    </source>
</evidence>
<dbReference type="InterPro" id="IPR003439">
    <property type="entry name" value="ABC_transporter-like_ATP-bd"/>
</dbReference>
<organism evidence="6 9">
    <name type="scientific">Dorea formicigenerans</name>
    <dbReference type="NCBI Taxonomy" id="39486"/>
    <lineage>
        <taxon>Bacteria</taxon>
        <taxon>Bacillati</taxon>
        <taxon>Bacillota</taxon>
        <taxon>Clostridia</taxon>
        <taxon>Lachnospirales</taxon>
        <taxon>Lachnospiraceae</taxon>
        <taxon>Dorea</taxon>
    </lineage>
</organism>
<protein>
    <submittedName>
        <fullName evidence="6">ABC transporter ATP-binding protein</fullName>
    </submittedName>
</protein>
<feature type="domain" description="ABC transporter" evidence="5">
    <location>
        <begin position="5"/>
        <end position="234"/>
    </location>
</feature>
<dbReference type="GO" id="GO:0005524">
    <property type="term" value="F:ATP binding"/>
    <property type="evidence" value="ECO:0007669"/>
    <property type="project" value="UniProtKB-KW"/>
</dbReference>
<name>A0A3E4F447_9FIRM</name>
<evidence type="ECO:0000313" key="7">
    <source>
        <dbReference type="EMBL" id="RGK46668.1"/>
    </source>
</evidence>
<dbReference type="FunFam" id="3.40.50.300:FF:000032">
    <property type="entry name" value="Export ABC transporter ATP-binding protein"/>
    <property type="match status" value="1"/>
</dbReference>
<dbReference type="Gene3D" id="3.40.50.300">
    <property type="entry name" value="P-loop containing nucleotide triphosphate hydrolases"/>
    <property type="match status" value="1"/>
</dbReference>
<dbReference type="InterPro" id="IPR017911">
    <property type="entry name" value="MacB-like_ATP-bd"/>
</dbReference>
<dbReference type="PROSITE" id="PS00211">
    <property type="entry name" value="ABC_TRANSPORTER_1"/>
    <property type="match status" value="1"/>
</dbReference>
<dbReference type="GO" id="GO:0022857">
    <property type="term" value="F:transmembrane transporter activity"/>
    <property type="evidence" value="ECO:0007669"/>
    <property type="project" value="UniProtKB-ARBA"/>
</dbReference>
<dbReference type="Pfam" id="PF00005">
    <property type="entry name" value="ABC_tran"/>
    <property type="match status" value="1"/>
</dbReference>
<dbReference type="SUPFAM" id="SSF52540">
    <property type="entry name" value="P-loop containing nucleoside triphosphate hydrolases"/>
    <property type="match status" value="1"/>
</dbReference>
<dbReference type="Proteomes" id="UP000284883">
    <property type="component" value="Unassembled WGS sequence"/>
</dbReference>
<proteinExistence type="inferred from homology"/>
<evidence type="ECO:0000313" key="9">
    <source>
        <dbReference type="Proteomes" id="UP000260664"/>
    </source>
</evidence>
<dbReference type="EMBL" id="QSGQ01000012">
    <property type="protein sequence ID" value="RHB35305.1"/>
    <property type="molecule type" value="Genomic_DNA"/>
</dbReference>
<dbReference type="Proteomes" id="UP000261208">
    <property type="component" value="Unassembled WGS sequence"/>
</dbReference>
<dbReference type="AlphaFoldDB" id="A0A3E4F447"/>